<reference evidence="1 2" key="1">
    <citation type="journal article" date="2009" name="PLoS ONE">
        <title>Genome sequence of the versatile fish pathogen Edwardsiella tarda provides insights into its adaptation to broad host ranges and intracellular niches.</title>
        <authorList>
            <person name="Wang Q."/>
            <person name="Yang M."/>
            <person name="Xiao J."/>
            <person name="Wu H."/>
            <person name="Wang X."/>
            <person name="Lv Y."/>
            <person name="Xu L."/>
            <person name="Zheng H."/>
            <person name="Wang S."/>
            <person name="Zhao G."/>
            <person name="Liu Q."/>
            <person name="Zhang Y."/>
        </authorList>
    </citation>
    <scope>NUCLEOTIDE SEQUENCE [LARGE SCALE GENOMIC DNA]</scope>
    <source>
        <strain evidence="2">EIB202 / CCTCC M208068</strain>
    </source>
</reference>
<keyword evidence="2" id="KW-1185">Reference proteome</keyword>
<evidence type="ECO:0000313" key="1">
    <source>
        <dbReference type="EMBL" id="ACY84212.1"/>
    </source>
</evidence>
<accession>A0AAU8P2X1</accession>
<gene>
    <name evidence="1" type="ordered locus">ETAE_1371</name>
</gene>
<dbReference type="KEGG" id="etr:ETAE_1371"/>
<proteinExistence type="predicted"/>
<evidence type="ECO:0000313" key="2">
    <source>
        <dbReference type="Proteomes" id="UP000002634"/>
    </source>
</evidence>
<organism evidence="1 2">
    <name type="scientific">Edwardsiella piscicida</name>
    <dbReference type="NCBI Taxonomy" id="1263550"/>
    <lineage>
        <taxon>Bacteria</taxon>
        <taxon>Pseudomonadati</taxon>
        <taxon>Pseudomonadota</taxon>
        <taxon>Gammaproteobacteria</taxon>
        <taxon>Enterobacterales</taxon>
        <taxon>Hafniaceae</taxon>
        <taxon>Edwardsiella</taxon>
    </lineage>
</organism>
<protein>
    <submittedName>
        <fullName evidence="1">Uncharacterized protein</fullName>
    </submittedName>
</protein>
<dbReference type="AlphaFoldDB" id="A0AAU8P2X1"/>
<sequence>MGLKWSAPHHSATLMKVPRREYALFKALIVNAVLPCGP</sequence>
<name>A0AAU8P2X1_EDWPI</name>
<dbReference type="Proteomes" id="UP000002634">
    <property type="component" value="Chromosome"/>
</dbReference>
<dbReference type="EMBL" id="CP001135">
    <property type="protein sequence ID" value="ACY84212.1"/>
    <property type="molecule type" value="Genomic_DNA"/>
</dbReference>